<evidence type="ECO:0000256" key="1">
    <source>
        <dbReference type="ARBA" id="ARBA00023172"/>
    </source>
</evidence>
<protein>
    <submittedName>
        <fullName evidence="3">Uncharacterized protein</fullName>
    </submittedName>
</protein>
<keyword evidence="4" id="KW-1185">Reference proteome</keyword>
<dbReference type="Proteomes" id="UP000601435">
    <property type="component" value="Unassembled WGS sequence"/>
</dbReference>
<comment type="caution">
    <text evidence="3">The sequence shown here is derived from an EMBL/GenBank/DDBJ whole genome shotgun (WGS) entry which is preliminary data.</text>
</comment>
<dbReference type="InterPro" id="IPR013762">
    <property type="entry name" value="Integrase-like_cat_sf"/>
</dbReference>
<feature type="non-terminal residue" evidence="3">
    <location>
        <position position="1687"/>
    </location>
</feature>
<gene>
    <name evidence="3" type="ORF">SNEC2469_LOCUS18018</name>
</gene>
<proteinExistence type="predicted"/>
<dbReference type="SUPFAM" id="SSF56349">
    <property type="entry name" value="DNA breaking-rejoining enzymes"/>
    <property type="match status" value="1"/>
</dbReference>
<evidence type="ECO:0000256" key="2">
    <source>
        <dbReference type="SAM" id="MobiDB-lite"/>
    </source>
</evidence>
<dbReference type="EMBL" id="CAJNJA010030111">
    <property type="protein sequence ID" value="CAE7638242.1"/>
    <property type="molecule type" value="Genomic_DNA"/>
</dbReference>
<dbReference type="GO" id="GO:0015074">
    <property type="term" value="P:DNA integration"/>
    <property type="evidence" value="ECO:0007669"/>
    <property type="project" value="InterPro"/>
</dbReference>
<dbReference type="GO" id="GO:0006310">
    <property type="term" value="P:DNA recombination"/>
    <property type="evidence" value="ECO:0007669"/>
    <property type="project" value="UniProtKB-KW"/>
</dbReference>
<dbReference type="Gene3D" id="1.10.443.10">
    <property type="entry name" value="Intergrase catalytic core"/>
    <property type="match status" value="1"/>
</dbReference>
<dbReference type="InterPro" id="IPR011010">
    <property type="entry name" value="DNA_brk_join_enz"/>
</dbReference>
<organism evidence="3 4">
    <name type="scientific">Symbiodinium necroappetens</name>
    <dbReference type="NCBI Taxonomy" id="1628268"/>
    <lineage>
        <taxon>Eukaryota</taxon>
        <taxon>Sar</taxon>
        <taxon>Alveolata</taxon>
        <taxon>Dinophyceae</taxon>
        <taxon>Suessiales</taxon>
        <taxon>Symbiodiniaceae</taxon>
        <taxon>Symbiodinium</taxon>
    </lineage>
</organism>
<feature type="region of interest" description="Disordered" evidence="2">
    <location>
        <begin position="76"/>
        <end position="100"/>
    </location>
</feature>
<dbReference type="OrthoDB" id="424387at2759"/>
<name>A0A812VFI8_9DINO</name>
<sequence>AKARPAEKGKKPTLAGLAAQQTALQDLVVSLVDRVQALTDSQAAGAQAPRAQGPADLGSGTKVLAQAQAQAGKPILSAPLHQMLPPPPAKPKRFSDILGPPPPVRAPAQDVQGPLALEPPGEEALPDIMQEELQQGPGEPLAQAMLFQAKALSSLVSQLSSGSGESLLDSSAGGSLSTRGTNGRLKIQAELALRDGVFFDKVVSAAARRMDPSSLGGSAGSLQGPVSQDTMTQYLERFGGYSRDRTIGLAQWQCGLAMDLLSRNEARGAADAVAMMMVFFEQTSLDGSPDLAWLLTHLPDPPNGLFMDRTTTPTTTLRPFSPLADQRLLATTLAYVKELDALTAKRLLLAAKTSFSRLLLASFSVGFHEGVCGISQAIYPGCSEVKGLAMISGRGHWDVSAYLGPELLLPYREPAVLRGIPENSLCYPDTAKESKEEMLKVFSLWDSLGLLSITPAPAHPESLCRIFGAYKTPAADRMIGDRRGPNALEGRLCGVSSDLPQGFLLAGFSVPQGCALCGASTDRSDYYHQIWTTPQRTASNAVGPPLRLSELRATRAHGEFLARAVAGLGSVRNGLLGRDRRSVYELRGPDPVVCGAFRAILQGDHSGVEIATAAHEGLLEGCGLLAEDKRLVASRPPPIGSCAEALVIDDFFAVSLVDADSLKGLEGEALSRALQASTATQCVFRAKEAYREAQLAGSDHKDNLGSLTFTVAGAEVCSELGLVEQGAVLVGAPLQRRLALSYVSLKAAALPGTSEELVSSMLGAWVSYIQFRRPFACFLDTAFKLGAKKAHPSGSSARPLPRKACELSLLAACAPLLASNIAAPYDDHVYCADASLAKGAFCKARVGRDISEAVWHSGTKGGHTRLGSPQPDDPCPEAPAELFDGPRGEGPLPKELASAKARPLGMDYDFAEVFSATGTVSEAAKELGLRVGPRVSLAASEEFDLLRAHVLDWLLYLISRGRLRSLYIKMPAGSFSRAFRPRCRSALRPFGFGPLPAKVRLENRLASRALFLLKFCQRCGVPCILACAAGSFFFELPAARAVCGSERFRFFASARAFCGAGASCHLSFLTTGVPLAARSPCQFADQSFEYALAGLVRSALAARREPEIEPRPGLESALADDVLLTSNWEVCSSWRWPAKKHINVFESDAALSFYKRLALEGGDRRCALISDSAVVVGSHRKGRSSARLLRASLKRVGTTTIAGGLYTSLVFGPTRWNPSDDPTRDAPLRTVSGTAVCSGLSREELRDLSSLRGLSRPRANWVRLALVLFTVAFDHPSRLVSALRSFPSGSRFAVLPEVFSYMPLCHQAFDQTLGYPGEGPSFCLAFGFLHLWICTGTLIPRNPDDFRRLDRHLRPLPLGRPVQAATSSRRAVLISGFSQWLLEVIGRSLEETFAERPFDTEGFVKLLVLFGRDLYNSGRPYWHFSETINGLTARKPTIRRSCQSAWDLAFTWLSEEPSSHHVAMPPIVLMAIITACLAWGWTREAGIFALAWGALLRISEATQACRGNLIFPEDALFMQSFILVRIDQPKTRGRAAKHQSGKLEASDLVSVASLAFLHLPKTARLGPYTNQTLRRRLGSILDRLGIPKSGAQGRSLDLGSLRPGGATHLLQLTEDSELVRRRCRWASHKVMEIYLQEVSSSTFIMDLPETARTKVLSLAHLFPGTLAQARIWATNNIRSKCWSYLWP</sequence>
<reference evidence="3" key="1">
    <citation type="submission" date="2021-02" db="EMBL/GenBank/DDBJ databases">
        <authorList>
            <person name="Dougan E. K."/>
            <person name="Rhodes N."/>
            <person name="Thang M."/>
            <person name="Chan C."/>
        </authorList>
    </citation>
    <scope>NUCLEOTIDE SEQUENCE</scope>
</reference>
<keyword evidence="1" id="KW-0233">DNA recombination</keyword>
<accession>A0A812VFI8</accession>
<evidence type="ECO:0000313" key="3">
    <source>
        <dbReference type="EMBL" id="CAE7638242.1"/>
    </source>
</evidence>
<evidence type="ECO:0000313" key="4">
    <source>
        <dbReference type="Proteomes" id="UP000601435"/>
    </source>
</evidence>
<dbReference type="GO" id="GO:0003677">
    <property type="term" value="F:DNA binding"/>
    <property type="evidence" value="ECO:0007669"/>
    <property type="project" value="InterPro"/>
</dbReference>